<gene>
    <name evidence="1" type="ORF">AT746_08545</name>
</gene>
<protein>
    <submittedName>
        <fullName evidence="1">Uncharacterized protein</fullName>
    </submittedName>
</protein>
<dbReference type="KEGG" id="lal:AT746_08545"/>
<keyword evidence="2" id="KW-1185">Reference proteome</keyword>
<dbReference type="Pfam" id="PF11739">
    <property type="entry name" value="YdbH-like"/>
    <property type="match status" value="2"/>
</dbReference>
<dbReference type="STRING" id="1526571.AT746_08545"/>
<dbReference type="Proteomes" id="UP000068447">
    <property type="component" value="Chromosome"/>
</dbReference>
<proteinExistence type="predicted"/>
<evidence type="ECO:0000313" key="2">
    <source>
        <dbReference type="Proteomes" id="UP000068447"/>
    </source>
</evidence>
<dbReference type="OrthoDB" id="5596796at2"/>
<organism evidence="1 2">
    <name type="scientific">Lacimicrobium alkaliphilum</name>
    <dbReference type="NCBI Taxonomy" id="1526571"/>
    <lineage>
        <taxon>Bacteria</taxon>
        <taxon>Pseudomonadati</taxon>
        <taxon>Pseudomonadota</taxon>
        <taxon>Gammaproteobacteria</taxon>
        <taxon>Alteromonadales</taxon>
        <taxon>Alteromonadaceae</taxon>
        <taxon>Lacimicrobium</taxon>
    </lineage>
</organism>
<dbReference type="InterPro" id="IPR021730">
    <property type="entry name" value="YdbH"/>
</dbReference>
<dbReference type="RefSeq" id="WP_062479150.1">
    <property type="nucleotide sequence ID" value="NZ_CP013650.1"/>
</dbReference>
<sequence>MKKALTGTALLLLLLTAIWFARNPLLMGLANLYLKSYAVTIECLDFHLNGLSKVTIDEVCLSSPQADIRVQQAEWDHSARSLNINKVDVLHQQQPPGSSSDQPARALKWQIPDLPAINISNIKLSSPLLKTPVNLSLEYHQPQLRLSGPVLLQARLENNLLSGTLKWHPADLASLAELPANLEQKIGHNPIQTNWTFDGQTLDSQHQLSTEGSVILAESDAEPPCTVQIEASGSLGLRVDILSQQAIVDLSTLPVSLFAQGCSHLLPESLTKWQPDKLVLQIPEPVNLEPQSIAAPEINIRSELPLKAVLTLKDVASDFQQLSAAYLLQADNKSGHWQGEGKLKINDVTALTTHTLPDNISVSATNHHLVIEQFDYKGITLSALQVDLDASYQPEQGLDTDISMTMDSLAQGALGGEKLQLKLSLSSADLKKLQGEIDISADRLTSNLLQVAALRHKNSFGYDGSAFSLKGTSSAKLVLVQGTEIKQPKLTHQAHTTIAINQPTTALDNLTSAHTFSLASGFYAELSQQQQRFDLKIPAQPVKLLNNLLQQQSPPIRAGQGKISANLDYRLNTGRGTGNLTISDVEMAYGKYLAKGMNLMLDGKQDSGKLQIAPATLTVDSLQTGVDIRAVSALIKSQESDVVIEELKGQLFDGQFKLDKLILTDEPQRSLLTLNNLDMARILELQQETGIDVQGRVSGNIPLHIHNRQVEIRNGSMFNLNHGKLQITDNAAFAALKQSQPQLEPVLSLLQNLEFTELNSDVSMQPNGLLFLDMQIKGRNPDKKQDVNFNYTHEENIFTLLRALRLGEEIQDKLEQGINED</sequence>
<name>A0A0U3B9F8_9ALTE</name>
<evidence type="ECO:0000313" key="1">
    <source>
        <dbReference type="EMBL" id="ALS98293.1"/>
    </source>
</evidence>
<reference evidence="1 2" key="1">
    <citation type="submission" date="2015-12" db="EMBL/GenBank/DDBJ databases">
        <title>Complete genome of Lacimicrobium alkaliphilum KCTC 32984.</title>
        <authorList>
            <person name="Kim S.-G."/>
            <person name="Lee Y.-J."/>
        </authorList>
    </citation>
    <scope>NUCLEOTIDE SEQUENCE [LARGE SCALE GENOMIC DNA]</scope>
    <source>
        <strain evidence="1 2">YelD216</strain>
    </source>
</reference>
<accession>A0A0U3B9F8</accession>
<dbReference type="EMBL" id="CP013650">
    <property type="protein sequence ID" value="ALS98293.1"/>
    <property type="molecule type" value="Genomic_DNA"/>
</dbReference>
<dbReference type="AlphaFoldDB" id="A0A0U3B9F8"/>